<organism evidence="1 2">
    <name type="scientific">Paraburkholderia ribeironis</name>
    <dbReference type="NCBI Taxonomy" id="1247936"/>
    <lineage>
        <taxon>Bacteria</taxon>
        <taxon>Pseudomonadati</taxon>
        <taxon>Pseudomonadota</taxon>
        <taxon>Betaproteobacteria</taxon>
        <taxon>Burkholderiales</taxon>
        <taxon>Burkholderiaceae</taxon>
        <taxon>Paraburkholderia</taxon>
    </lineage>
</organism>
<evidence type="ECO:0000313" key="2">
    <source>
        <dbReference type="Proteomes" id="UP000187012"/>
    </source>
</evidence>
<accession>A0A1N7SLV4</accession>
<dbReference type="AlphaFoldDB" id="A0A1N7SLV4"/>
<protein>
    <submittedName>
        <fullName evidence="1">Uncharacterized protein</fullName>
    </submittedName>
</protein>
<proteinExistence type="predicted"/>
<dbReference type="STRING" id="1247936.BN2475_1000001"/>
<dbReference type="Proteomes" id="UP000187012">
    <property type="component" value="Unassembled WGS sequence"/>
</dbReference>
<reference evidence="1 2" key="1">
    <citation type="submission" date="2016-12" db="EMBL/GenBank/DDBJ databases">
        <authorList>
            <person name="Song W.-J."/>
            <person name="Kurnit D.M."/>
        </authorList>
    </citation>
    <scope>NUCLEOTIDE SEQUENCE [LARGE SCALE GENOMIC DNA]</scope>
    <source>
        <strain evidence="1 2">STM7296</strain>
    </source>
</reference>
<keyword evidence="2" id="KW-1185">Reference proteome</keyword>
<gene>
    <name evidence="1" type="ORF">BN2475_1000001</name>
</gene>
<evidence type="ECO:0000313" key="1">
    <source>
        <dbReference type="EMBL" id="SIT48393.1"/>
    </source>
</evidence>
<sequence length="89" mass="10057">MASVDILRDHLANVTVHPAQSRGVMRGTYTSSIGMQNRCAQIRQSQQFCFLFNIYKPYIEARPHTPSPDSALAPARLDLIVTRFVETFC</sequence>
<dbReference type="EMBL" id="CYGX02000100">
    <property type="protein sequence ID" value="SIT48393.1"/>
    <property type="molecule type" value="Genomic_DNA"/>
</dbReference>
<name>A0A1N7SLV4_9BURK</name>